<reference evidence="3 5" key="2">
    <citation type="submission" date="2013-03" db="EMBL/GenBank/DDBJ databases">
        <title>The Genome Sequence of Enterococcus raffinosus ATCC_49464 (PacBio/Illumina hybrid assembly).</title>
        <authorList>
            <consortium name="The Broad Institute Genomics Platform"/>
            <consortium name="The Broad Institute Genome Sequencing Center for Infectious Disease"/>
            <person name="Earl A."/>
            <person name="Russ C."/>
            <person name="Gilmore M."/>
            <person name="Surin D."/>
            <person name="Walker B."/>
            <person name="Young S."/>
            <person name="Zeng Q."/>
            <person name="Gargeya S."/>
            <person name="Fitzgerald M."/>
            <person name="Haas B."/>
            <person name="Abouelleil A."/>
            <person name="Allen A.W."/>
            <person name="Alvarado L."/>
            <person name="Arachchi H.M."/>
            <person name="Berlin A.M."/>
            <person name="Chapman S.B."/>
            <person name="Gainer-Dewar J."/>
            <person name="Goldberg J."/>
            <person name="Griggs A."/>
            <person name="Gujja S."/>
            <person name="Hansen M."/>
            <person name="Howarth C."/>
            <person name="Imamovic A."/>
            <person name="Ireland A."/>
            <person name="Larimer J."/>
            <person name="McCowan C."/>
            <person name="Murphy C."/>
            <person name="Pearson M."/>
            <person name="Poon T.W."/>
            <person name="Priest M."/>
            <person name="Roberts A."/>
            <person name="Saif S."/>
            <person name="Shea T."/>
            <person name="Sisk P."/>
            <person name="Sykes S."/>
            <person name="Wortman J."/>
            <person name="Nusbaum C."/>
            <person name="Birren B."/>
        </authorList>
    </citation>
    <scope>NUCLEOTIDE SEQUENCE [LARGE SCALE GENOMIC DNA]</scope>
    <source>
        <strain evidence="3 5">ATCC 49464</strain>
    </source>
</reference>
<gene>
    <name evidence="3" type="ORF">I590_00834</name>
    <name evidence="2" type="ORF">UAK_04093</name>
</gene>
<evidence type="ECO:0000313" key="2">
    <source>
        <dbReference type="EMBL" id="EOH74272.1"/>
    </source>
</evidence>
<comment type="caution">
    <text evidence="2">The sequence shown here is derived from an EMBL/GenBank/DDBJ whole genome shotgun (WGS) entry which is preliminary data.</text>
</comment>
<dbReference type="Proteomes" id="UP000013877">
    <property type="component" value="Unassembled WGS sequence"/>
</dbReference>
<dbReference type="AlphaFoldDB" id="R2NQG8"/>
<dbReference type="EMBL" id="AJAL01000021">
    <property type="protein sequence ID" value="EOH74272.1"/>
    <property type="molecule type" value="Genomic_DNA"/>
</dbReference>
<evidence type="ECO:0008006" key="6">
    <source>
        <dbReference type="Google" id="ProtNLM"/>
    </source>
</evidence>
<dbReference type="RefSeq" id="WP_010747248.1">
    <property type="nucleotide sequence ID" value="NZ_CAXSTM010000025.1"/>
</dbReference>
<feature type="transmembrane region" description="Helical" evidence="1">
    <location>
        <begin position="107"/>
        <end position="125"/>
    </location>
</feature>
<protein>
    <recommendedName>
        <fullName evidence="6">ABC3 transporter permease protein domain-containing protein</fullName>
    </recommendedName>
</protein>
<accession>R2NQG8</accession>
<dbReference type="eggNOG" id="COG0577">
    <property type="taxonomic scope" value="Bacteria"/>
</dbReference>
<evidence type="ECO:0000313" key="4">
    <source>
        <dbReference type="Proteomes" id="UP000013877"/>
    </source>
</evidence>
<keyword evidence="1" id="KW-1133">Transmembrane helix</keyword>
<keyword evidence="1" id="KW-0812">Transmembrane</keyword>
<dbReference type="PATRIC" id="fig|1158602.3.peg.4095"/>
<feature type="transmembrane region" description="Helical" evidence="1">
    <location>
        <begin position="63"/>
        <end position="87"/>
    </location>
</feature>
<dbReference type="Proteomes" id="UP000014158">
    <property type="component" value="Unassembled WGS sequence"/>
</dbReference>
<dbReference type="HOGENOM" id="CLU_1945455_0_0_9"/>
<evidence type="ECO:0000313" key="5">
    <source>
        <dbReference type="Proteomes" id="UP000014158"/>
    </source>
</evidence>
<sequence>MVTENYLQVLLLIFTLAVCIFMNVGILVAKFESEQGLLISRRRLLDQLGMRGKEQRRVLKKQVSFFIVLPIVAGLLVSVVFISIMGMLRFFSVGEWLEFGRLFLMDYSVYLISWGIIGALIYRRIEKWR</sequence>
<feature type="transmembrane region" description="Helical" evidence="1">
    <location>
        <begin position="6"/>
        <end position="29"/>
    </location>
</feature>
<keyword evidence="1" id="KW-0472">Membrane</keyword>
<keyword evidence="5" id="KW-1185">Reference proteome</keyword>
<organism evidence="2 4">
    <name type="scientific">Enterococcus raffinosus ATCC 49464</name>
    <dbReference type="NCBI Taxonomy" id="1158602"/>
    <lineage>
        <taxon>Bacteria</taxon>
        <taxon>Bacillati</taxon>
        <taxon>Bacillota</taxon>
        <taxon>Bacilli</taxon>
        <taxon>Lactobacillales</taxon>
        <taxon>Enterococcaceae</taxon>
        <taxon>Enterococcus</taxon>
    </lineage>
</organism>
<reference evidence="2 4" key="1">
    <citation type="submission" date="2013-02" db="EMBL/GenBank/DDBJ databases">
        <title>The Genome Sequence of Enterococcus raffinosus ATCC_49464.</title>
        <authorList>
            <consortium name="The Broad Institute Genome Sequencing Platform"/>
            <consortium name="The Broad Institute Genome Sequencing Center for Infectious Disease"/>
            <person name="Earl A.M."/>
            <person name="Gilmore M.S."/>
            <person name="Lebreton F."/>
            <person name="Walker B."/>
            <person name="Young S.K."/>
            <person name="Zeng Q."/>
            <person name="Gargeya S."/>
            <person name="Fitzgerald M."/>
            <person name="Haas B."/>
            <person name="Abouelleil A."/>
            <person name="Alvarado L."/>
            <person name="Arachchi H.M."/>
            <person name="Berlin A.M."/>
            <person name="Chapman S.B."/>
            <person name="Dewar J."/>
            <person name="Goldberg J."/>
            <person name="Griggs A."/>
            <person name="Gujja S."/>
            <person name="Hansen M."/>
            <person name="Howarth C."/>
            <person name="Imamovic A."/>
            <person name="Larimer J."/>
            <person name="McCowan C."/>
            <person name="Murphy C."/>
            <person name="Neiman D."/>
            <person name="Pearson M."/>
            <person name="Priest M."/>
            <person name="Roberts A."/>
            <person name="Saif S."/>
            <person name="Shea T."/>
            <person name="Sisk P."/>
            <person name="Sykes S."/>
            <person name="Wortman J."/>
            <person name="Nusbaum C."/>
            <person name="Birren B."/>
        </authorList>
    </citation>
    <scope>NUCLEOTIDE SEQUENCE [LARGE SCALE GENOMIC DNA]</scope>
    <source>
        <strain evidence="2 4">ATCC 49464</strain>
    </source>
</reference>
<dbReference type="EMBL" id="ASWF01000001">
    <property type="protein sequence ID" value="EOT82408.1"/>
    <property type="molecule type" value="Genomic_DNA"/>
</dbReference>
<name>R2NQG8_9ENTE</name>
<evidence type="ECO:0000256" key="1">
    <source>
        <dbReference type="SAM" id="Phobius"/>
    </source>
</evidence>
<proteinExistence type="predicted"/>
<evidence type="ECO:0000313" key="3">
    <source>
        <dbReference type="EMBL" id="EOT82408.1"/>
    </source>
</evidence>